<evidence type="ECO:0000259" key="1">
    <source>
        <dbReference type="Pfam" id="PF01609"/>
    </source>
</evidence>
<name>A0A486XUD0_9GAMM</name>
<reference evidence="3" key="1">
    <citation type="submission" date="2019-04" db="EMBL/GenBank/DDBJ databases">
        <authorList>
            <person name="Brambilla D."/>
        </authorList>
    </citation>
    <scope>NUCLEOTIDE SEQUENCE</scope>
    <source>
        <strain evidence="3">BAL1</strain>
    </source>
</reference>
<dbReference type="EMBL" id="CAAJGR010000011">
    <property type="protein sequence ID" value="VHO05907.1"/>
    <property type="molecule type" value="Genomic_DNA"/>
</dbReference>
<dbReference type="InterPro" id="IPR032806">
    <property type="entry name" value="YbfD_N"/>
</dbReference>
<dbReference type="AlphaFoldDB" id="A0A486XUD0"/>
<feature type="domain" description="Transposase IS4-like" evidence="1">
    <location>
        <begin position="102"/>
        <end position="337"/>
    </location>
</feature>
<dbReference type="PANTHER" id="PTHR30298:SF0">
    <property type="entry name" value="PROTEIN YBFL-RELATED"/>
    <property type="match status" value="1"/>
</dbReference>
<evidence type="ECO:0000313" key="3">
    <source>
        <dbReference type="EMBL" id="VHO05907.1"/>
    </source>
</evidence>
<dbReference type="Pfam" id="PF01609">
    <property type="entry name" value="DDE_Tnp_1"/>
    <property type="match status" value="1"/>
</dbReference>
<evidence type="ECO:0000259" key="2">
    <source>
        <dbReference type="Pfam" id="PF13808"/>
    </source>
</evidence>
<proteinExistence type="predicted"/>
<dbReference type="GO" id="GO:0004803">
    <property type="term" value="F:transposase activity"/>
    <property type="evidence" value="ECO:0007669"/>
    <property type="project" value="InterPro"/>
</dbReference>
<gene>
    <name evidence="3" type="ORF">BAL341_2985</name>
</gene>
<dbReference type="InterPro" id="IPR002559">
    <property type="entry name" value="Transposase_11"/>
</dbReference>
<dbReference type="PANTHER" id="PTHR30298">
    <property type="entry name" value="H REPEAT-ASSOCIATED PREDICTED TRANSPOSASE"/>
    <property type="match status" value="1"/>
</dbReference>
<sequence>MNIDIFAEHFSELEDPRQAAKVVYPLFDVVFLTLCAVIAGCEGWEDIEDFGENRFDWLQEHGFFKLGLPVHDTIARVMSLLDSEALQRCFASWMQACTELTDGQVVAIDGKTLRGSYNREDRCSSIHMVSAFASANGVVMGQVKTDEKSNEITAIPQLLNLLELKGCLVSLDAMGCQKEIAQQIVDKGADYLLTVKGNQGQLHDAVKQVFAGKAHKDSAAQSLEKNRGRLEYREFQVCPASELPEKLKATWPALTTLGMATTYRVEKHKRAVLEQRYFISSADLNAERLSQAVREHWGIENQLHWVLDVSLGEDACQIYRGNAATNLATMRHFSLNMLRAEKRKMSIRRKQRQALVNVAYLDAVLEAGMSVVVK</sequence>
<dbReference type="GO" id="GO:0006313">
    <property type="term" value="P:DNA transposition"/>
    <property type="evidence" value="ECO:0007669"/>
    <property type="project" value="InterPro"/>
</dbReference>
<accession>A0A486XUD0</accession>
<feature type="domain" description="H repeat-associated protein N-terminal" evidence="2">
    <location>
        <begin position="8"/>
        <end position="94"/>
    </location>
</feature>
<dbReference type="InterPro" id="IPR051698">
    <property type="entry name" value="Transposase_11-like"/>
</dbReference>
<dbReference type="InterPro" id="IPR047647">
    <property type="entry name" value="ISAs1_transpos"/>
</dbReference>
<dbReference type="GO" id="GO:0003677">
    <property type="term" value="F:DNA binding"/>
    <property type="evidence" value="ECO:0007669"/>
    <property type="project" value="InterPro"/>
</dbReference>
<dbReference type="Pfam" id="PF13808">
    <property type="entry name" value="DDE_Tnp_1_assoc"/>
    <property type="match status" value="1"/>
</dbReference>
<protein>
    <submittedName>
        <fullName evidence="3">Mobile element protein</fullName>
    </submittedName>
</protein>
<organism evidence="3">
    <name type="scientific">Rheinheimera sp. BAL341</name>
    <dbReference type="NCBI Taxonomy" id="1708203"/>
    <lineage>
        <taxon>Bacteria</taxon>
        <taxon>Pseudomonadati</taxon>
        <taxon>Pseudomonadota</taxon>
        <taxon>Gammaproteobacteria</taxon>
        <taxon>Chromatiales</taxon>
        <taxon>Chromatiaceae</taxon>
        <taxon>Rheinheimera</taxon>
    </lineage>
</organism>
<dbReference type="NCBIfam" id="NF033564">
    <property type="entry name" value="transpos_ISAs1"/>
    <property type="match status" value="1"/>
</dbReference>